<dbReference type="PANTHER" id="PTHR31346">
    <property type="entry name" value="MULTIPLE ORGANELLAR RNA EDITING FACTOR 2, CHLOROPLASTIC-RELATED-RELATED"/>
    <property type="match status" value="1"/>
</dbReference>
<dbReference type="EMBL" id="CAMGYJ010000003">
    <property type="protein sequence ID" value="CAI0395761.1"/>
    <property type="molecule type" value="Genomic_DNA"/>
</dbReference>
<dbReference type="Proteomes" id="UP001154282">
    <property type="component" value="Unassembled WGS sequence"/>
</dbReference>
<sequence>SLSSPILQSALQEASHSVLPTPLSPSLQLLFPAMSQTLARFIYTSRRRLTSSSLILPKCTHSSAASAITHRTPSPPSATHHLLRRPPLPYSLSHAGASFRTSHTATRWLHSYSAGAETEGEEEMTAPPAGAGCSDSNQHQLPYYLVVMDNHPSCQQIAQNQLFRDSFVKMVDLLHRIPGAKKKKNYFLDFYVRGDQVAFGCKINTETASKLKGMPEVANVIDCNSEPASLRGGHSDMTTDLGLENKQALPYWLIRMGQPCGEELTEQQRVDFSMMKLVPILDSLLNKYSLDILIYEDEVAFGCEISEETATKLKGVPGVVDVCQSPRTHSAACHFEFFAKSAGLYEMLDNSSSDEEMADFEPLPQFPSSFSDFIGDQHKKLHHWFIFKEKPRDRVLTTEREIVEYSLQTLSPVLFDGVRREKGAAPKGKLELAFYLCDNCFVFGLDMEDESASKLKGMPGVLSVIREGGDHYEKLQYLLVKEIPYCAHFKTKFYVKSEQNEGLFTLDRYVVLTIGSKGGWEMLRRSFSIPISLEYKMKV</sequence>
<comment type="caution">
    <text evidence="5">The sequence shown here is derived from an EMBL/GenBank/DDBJ whole genome shotgun (WGS) entry which is preliminary data.</text>
</comment>
<dbReference type="InterPro" id="IPR039206">
    <property type="entry name" value="MORF/ORRM1/DAG-like"/>
</dbReference>
<feature type="domain" description="MORF/ORRM1/DAG-like MORF" evidence="4">
    <location>
        <begin position="382"/>
        <end position="467"/>
    </location>
</feature>
<evidence type="ECO:0000256" key="1">
    <source>
        <dbReference type="ARBA" id="ARBA00022664"/>
    </source>
</evidence>
<evidence type="ECO:0000313" key="5">
    <source>
        <dbReference type="EMBL" id="CAI0395761.1"/>
    </source>
</evidence>
<evidence type="ECO:0000256" key="2">
    <source>
        <dbReference type="ARBA" id="ARBA00022946"/>
    </source>
</evidence>
<protein>
    <recommendedName>
        <fullName evidence="4">MORF/ORRM1/DAG-like MORF domain-containing protein</fullName>
    </recommendedName>
</protein>
<evidence type="ECO:0000256" key="3">
    <source>
        <dbReference type="SAM" id="MobiDB-lite"/>
    </source>
</evidence>
<dbReference type="GO" id="GO:0005739">
    <property type="term" value="C:mitochondrion"/>
    <property type="evidence" value="ECO:0007669"/>
    <property type="project" value="TreeGrafter"/>
</dbReference>
<keyword evidence="1" id="KW-0507">mRNA processing</keyword>
<dbReference type="PANTHER" id="PTHR31346:SF7">
    <property type="entry name" value="MULTIPLE ORGANELLAR RNA EDITING FACTOR 2, CHLOROPLASTIC-RELATED"/>
    <property type="match status" value="1"/>
</dbReference>
<dbReference type="AlphaFoldDB" id="A0AAV0IDU4"/>
<evidence type="ECO:0000313" key="6">
    <source>
        <dbReference type="Proteomes" id="UP001154282"/>
    </source>
</evidence>
<proteinExistence type="predicted"/>
<feature type="region of interest" description="Disordered" evidence="3">
    <location>
        <begin position="65"/>
        <end position="84"/>
    </location>
</feature>
<feature type="domain" description="MORF/ORRM1/DAG-like MORF" evidence="4">
    <location>
        <begin position="251"/>
        <end position="328"/>
    </location>
</feature>
<dbReference type="Pfam" id="PF21864">
    <property type="entry name" value="MORF_dom"/>
    <property type="match status" value="2"/>
</dbReference>
<dbReference type="GO" id="GO:0080156">
    <property type="term" value="P:mitochondrial mRNA modification"/>
    <property type="evidence" value="ECO:0007669"/>
    <property type="project" value="TreeGrafter"/>
</dbReference>
<gene>
    <name evidence="5" type="ORF">LITE_LOCUS8835</name>
</gene>
<keyword evidence="2" id="KW-0809">Transit peptide</keyword>
<feature type="non-terminal residue" evidence="5">
    <location>
        <position position="1"/>
    </location>
</feature>
<dbReference type="InterPro" id="IPR054059">
    <property type="entry name" value="MORF/ORRM1/DAG-like_MORF"/>
</dbReference>
<name>A0AAV0IDU4_9ROSI</name>
<dbReference type="GO" id="GO:0016554">
    <property type="term" value="P:cytidine to uridine editing"/>
    <property type="evidence" value="ECO:0007669"/>
    <property type="project" value="InterPro"/>
</dbReference>
<evidence type="ECO:0000259" key="4">
    <source>
        <dbReference type="Pfam" id="PF21864"/>
    </source>
</evidence>
<dbReference type="GO" id="GO:0006397">
    <property type="term" value="P:mRNA processing"/>
    <property type="evidence" value="ECO:0007669"/>
    <property type="project" value="UniProtKB-KW"/>
</dbReference>
<keyword evidence="6" id="KW-1185">Reference proteome</keyword>
<accession>A0AAV0IDU4</accession>
<reference evidence="5" key="1">
    <citation type="submission" date="2022-08" db="EMBL/GenBank/DDBJ databases">
        <authorList>
            <person name="Gutierrez-Valencia J."/>
        </authorList>
    </citation>
    <scope>NUCLEOTIDE SEQUENCE</scope>
</reference>
<organism evidence="5 6">
    <name type="scientific">Linum tenue</name>
    <dbReference type="NCBI Taxonomy" id="586396"/>
    <lineage>
        <taxon>Eukaryota</taxon>
        <taxon>Viridiplantae</taxon>
        <taxon>Streptophyta</taxon>
        <taxon>Embryophyta</taxon>
        <taxon>Tracheophyta</taxon>
        <taxon>Spermatophyta</taxon>
        <taxon>Magnoliopsida</taxon>
        <taxon>eudicotyledons</taxon>
        <taxon>Gunneridae</taxon>
        <taxon>Pentapetalae</taxon>
        <taxon>rosids</taxon>
        <taxon>fabids</taxon>
        <taxon>Malpighiales</taxon>
        <taxon>Linaceae</taxon>
        <taxon>Linum</taxon>
    </lineage>
</organism>